<organism evidence="1 2">
    <name type="scientific">Lentinula aff. lateritia</name>
    <dbReference type="NCBI Taxonomy" id="2804960"/>
    <lineage>
        <taxon>Eukaryota</taxon>
        <taxon>Fungi</taxon>
        <taxon>Dikarya</taxon>
        <taxon>Basidiomycota</taxon>
        <taxon>Agaricomycotina</taxon>
        <taxon>Agaricomycetes</taxon>
        <taxon>Agaricomycetidae</taxon>
        <taxon>Agaricales</taxon>
        <taxon>Marasmiineae</taxon>
        <taxon>Omphalotaceae</taxon>
        <taxon>Lentinula</taxon>
    </lineage>
</organism>
<proteinExistence type="predicted"/>
<comment type="caution">
    <text evidence="1">The sequence shown here is derived from an EMBL/GenBank/DDBJ whole genome shotgun (WGS) entry which is preliminary data.</text>
</comment>
<accession>A0ACC1U520</accession>
<evidence type="ECO:0000313" key="1">
    <source>
        <dbReference type="EMBL" id="KAJ3811893.1"/>
    </source>
</evidence>
<keyword evidence="2" id="KW-1185">Reference proteome</keyword>
<protein>
    <submittedName>
        <fullName evidence="1">SPOC like C-terminal domain-containing protein</fullName>
    </submittedName>
</protein>
<gene>
    <name evidence="1" type="ORF">F5876DRAFT_88041</name>
</gene>
<name>A0ACC1U520_9AGAR</name>
<evidence type="ECO:0000313" key="2">
    <source>
        <dbReference type="Proteomes" id="UP001163835"/>
    </source>
</evidence>
<dbReference type="EMBL" id="MU795041">
    <property type="protein sequence ID" value="KAJ3811893.1"/>
    <property type="molecule type" value="Genomic_DNA"/>
</dbReference>
<reference evidence="1" key="1">
    <citation type="submission" date="2022-09" db="EMBL/GenBank/DDBJ databases">
        <title>A Global Phylogenomic Analysis of the Shiitake Genus Lentinula.</title>
        <authorList>
            <consortium name="DOE Joint Genome Institute"/>
            <person name="Sierra-Patev S."/>
            <person name="Min B."/>
            <person name="Naranjo-Ortiz M."/>
            <person name="Looney B."/>
            <person name="Konkel Z."/>
            <person name="Slot J.C."/>
            <person name="Sakamoto Y."/>
            <person name="Steenwyk J.L."/>
            <person name="Rokas A."/>
            <person name="Carro J."/>
            <person name="Camarero S."/>
            <person name="Ferreira P."/>
            <person name="Molpeceres G."/>
            <person name="Ruiz-Duenas F.J."/>
            <person name="Serrano A."/>
            <person name="Henrissat B."/>
            <person name="Drula E."/>
            <person name="Hughes K.W."/>
            <person name="Mata J.L."/>
            <person name="Ishikawa N.K."/>
            <person name="Vargas-Isla R."/>
            <person name="Ushijima S."/>
            <person name="Smith C.A."/>
            <person name="Ahrendt S."/>
            <person name="Andreopoulos W."/>
            <person name="He G."/>
            <person name="Labutti K."/>
            <person name="Lipzen A."/>
            <person name="Ng V."/>
            <person name="Riley R."/>
            <person name="Sandor L."/>
            <person name="Barry K."/>
            <person name="Martinez A.T."/>
            <person name="Xiao Y."/>
            <person name="Gibbons J.G."/>
            <person name="Terashima K."/>
            <person name="Grigoriev I.V."/>
            <person name="Hibbett D.S."/>
        </authorList>
    </citation>
    <scope>NUCLEOTIDE SEQUENCE</scope>
    <source>
        <strain evidence="1">TMI1499</strain>
    </source>
</reference>
<dbReference type="Proteomes" id="UP001163835">
    <property type="component" value="Unassembled WGS sequence"/>
</dbReference>
<sequence length="669" mass="74760">MAPYDDWNRVDEDEEDELQDTAFFDAKKDVILFCIDCSPSMLVLRPDPEDETKTTSHLYAALNSAMNLQKRKVVTGPNDSFGILLFNTTRKLDTPRTQGSEIKKNMFLYQPIGPISAPTIQELIQLLNAAQEDSDEIQKQFPPCDSRVAMGDVFTSCNWVIRDGAPKTATKRVFLITDEDDPHPSSKQLKISAQTTLEDLAQAGVIVEPFFIQSEDRRFDVTKFYSSVLQTNAFADDVDSDPFILNQSISISRIEDLLSQMRFREVAKRALFNIPFALAKGLTIGVKGYGLVTEQKKGEYKYFVDLGDRLEAAMVKTGQLDEDRQVEVDKSNIVYGMAVVGAAPSNDDAEDDSMAATKVVRSGQRPFYTADEMRSFRTLGLEPGLKLLGFKPRDTIKFEDNVKHSLFLYPEENTYAGSKRTFSALLKSMIKKKVVGLARGVLRRNSTPTIYAVLPQEEDVDEMEPAGFHIIPLPFADDIRSAPIDEGYIASDDLKDKARAWINKMTIKSGYVPDSYPNPAPHKFATTALAFHYDQLEASAFREEFNPDAFEDLTEPNVDLIHAINGAQKAGKLLKEWKVVLANDHSATLVIPVTGSKRKPDDASNDGIDVAEIKTRIESGSLMKASPTLLSFYCLKVDQLKAFCRSQNLSTSGKKSDLIQRVQDWCNSH</sequence>